<organism evidence="1 2">
    <name type="scientific">Ceratopteris richardii</name>
    <name type="common">Triangle waterfern</name>
    <dbReference type="NCBI Taxonomy" id="49495"/>
    <lineage>
        <taxon>Eukaryota</taxon>
        <taxon>Viridiplantae</taxon>
        <taxon>Streptophyta</taxon>
        <taxon>Embryophyta</taxon>
        <taxon>Tracheophyta</taxon>
        <taxon>Polypodiopsida</taxon>
        <taxon>Polypodiidae</taxon>
        <taxon>Polypodiales</taxon>
        <taxon>Pteridineae</taxon>
        <taxon>Pteridaceae</taxon>
        <taxon>Parkerioideae</taxon>
        <taxon>Ceratopteris</taxon>
    </lineage>
</organism>
<evidence type="ECO:0000313" key="1">
    <source>
        <dbReference type="EMBL" id="KAH7276545.1"/>
    </source>
</evidence>
<protein>
    <submittedName>
        <fullName evidence="1">Uncharacterized protein</fullName>
    </submittedName>
</protein>
<evidence type="ECO:0000313" key="2">
    <source>
        <dbReference type="Proteomes" id="UP000825935"/>
    </source>
</evidence>
<proteinExistence type="predicted"/>
<accession>A0A8T2PYQ0</accession>
<dbReference type="AlphaFoldDB" id="A0A8T2PYQ0"/>
<gene>
    <name evidence="1" type="ORF">KP509_39G011300</name>
</gene>
<dbReference type="Proteomes" id="UP000825935">
    <property type="component" value="Chromosome 39"/>
</dbReference>
<keyword evidence="2" id="KW-1185">Reference proteome</keyword>
<sequence>MRPRHGEAGCGLRFRILGYGGRFHGHRAGERRALAWVSDLVHLASAVESGVVASRATEGSASAFTLWFMYSFDDSVTKSVTVSVIMRVDRALPSSFAHSVMFPSVAARQYASTAFIAALHAALSRSSAASSAPITVLTAILWSPSTNTVMIKSFWCSHGQSVLQFDHNVVAFSLSVEFGDPLD</sequence>
<reference evidence="1" key="1">
    <citation type="submission" date="2021-08" db="EMBL/GenBank/DDBJ databases">
        <title>WGS assembly of Ceratopteris richardii.</title>
        <authorList>
            <person name="Marchant D.B."/>
            <person name="Chen G."/>
            <person name="Jenkins J."/>
            <person name="Shu S."/>
            <person name="Leebens-Mack J."/>
            <person name="Grimwood J."/>
            <person name="Schmutz J."/>
            <person name="Soltis P."/>
            <person name="Soltis D."/>
            <person name="Chen Z.-H."/>
        </authorList>
    </citation>
    <scope>NUCLEOTIDE SEQUENCE</scope>
    <source>
        <strain evidence="1">Whitten #5841</strain>
        <tissue evidence="1">Leaf</tissue>
    </source>
</reference>
<dbReference type="EMBL" id="CM035444">
    <property type="protein sequence ID" value="KAH7276545.1"/>
    <property type="molecule type" value="Genomic_DNA"/>
</dbReference>
<name>A0A8T2PYQ0_CERRI</name>
<comment type="caution">
    <text evidence="1">The sequence shown here is derived from an EMBL/GenBank/DDBJ whole genome shotgun (WGS) entry which is preliminary data.</text>
</comment>